<feature type="domain" description="DUF8032" evidence="2">
    <location>
        <begin position="253"/>
        <end position="350"/>
    </location>
</feature>
<dbReference type="AlphaFoldDB" id="A0A1W0E2Z1"/>
<feature type="domain" description="DUF8032" evidence="2">
    <location>
        <begin position="136"/>
        <end position="219"/>
    </location>
</feature>
<dbReference type="STRING" id="646526.A0A1W0E2Z1"/>
<dbReference type="OrthoDB" id="5599902at2759"/>
<reference evidence="3 4" key="1">
    <citation type="journal article" date="2017" name="Environ. Microbiol.">
        <title>Decay of the glycolytic pathway and adaptation to intranuclear parasitism within Enterocytozoonidae microsporidia.</title>
        <authorList>
            <person name="Wiredu Boakye D."/>
            <person name="Jaroenlak P."/>
            <person name="Prachumwat A."/>
            <person name="Williams T.A."/>
            <person name="Bateman K.S."/>
            <person name="Itsathitphaisarn O."/>
            <person name="Sritunyalucksana K."/>
            <person name="Paszkiewicz K.H."/>
            <person name="Moore K.A."/>
            <person name="Stentiford G.D."/>
            <person name="Williams B.A."/>
        </authorList>
    </citation>
    <scope>NUCLEOTIDE SEQUENCE [LARGE SCALE GENOMIC DNA]</scope>
    <source>
        <strain evidence="3 4">TH1</strain>
    </source>
</reference>
<proteinExistence type="predicted"/>
<evidence type="ECO:0000313" key="3">
    <source>
        <dbReference type="EMBL" id="OQS53600.1"/>
    </source>
</evidence>
<gene>
    <name evidence="3" type="ORF">EHP00_1786</name>
</gene>
<comment type="caution">
    <text evidence="3">The sequence shown here is derived from an EMBL/GenBank/DDBJ whole genome shotgun (WGS) entry which is preliminary data.</text>
</comment>
<dbReference type="PANTHER" id="PTHR22949">
    <property type="entry name" value="WHITE COLLAR 2 PROTEIN WC2"/>
    <property type="match status" value="1"/>
</dbReference>
<dbReference type="Pfam" id="PF26087">
    <property type="entry name" value="DUF8032"/>
    <property type="match status" value="2"/>
</dbReference>
<organism evidence="3 4">
    <name type="scientific">Ecytonucleospora hepatopenaei</name>
    <dbReference type="NCBI Taxonomy" id="646526"/>
    <lineage>
        <taxon>Eukaryota</taxon>
        <taxon>Fungi</taxon>
        <taxon>Fungi incertae sedis</taxon>
        <taxon>Microsporidia</taxon>
        <taxon>Enterocytozoonidae</taxon>
        <taxon>Ecytonucleospora</taxon>
    </lineage>
</organism>
<sequence>MQLLNTPIYFLFDKKICLRGMYGDMRHAFKSIDDSEDNTASLENNTNSFKLKNFEEDELLVPDWKNIENINNAPKKKKEKKKRKLQDEPKKVSNRKIVNLPASQPYIKVVDGEERLAFRYNTKISESVMSSIPKDAVEENEFCVKFDLDSVDITKLNEKFKADNCVYPRANVPYERYTGNRWNYETECNKLAWQFVSLNPVLLYGKKGLIQRAVDSYRNICKTSKGAKYLKEDAFVGDFEKRKLHAEVPVSGQLEYTIKGQVKKCKISLNIDSVDMDVVPADFIAKFSVMPETYEPEDFGKAVYKYKNPDNELAVKLAFINVENSTFQNVIKQIGSIGALTKAVELYKAKKEELNDMHEMDAAELVTDSLDKAFNAIRDEEDFFVENTVQMH</sequence>
<feature type="region of interest" description="Disordered" evidence="1">
    <location>
        <begin position="72"/>
        <end position="94"/>
    </location>
</feature>
<protein>
    <recommendedName>
        <fullName evidence="2">DUF8032 domain-containing protein</fullName>
    </recommendedName>
</protein>
<dbReference type="EMBL" id="MNPJ01000027">
    <property type="protein sequence ID" value="OQS53600.1"/>
    <property type="molecule type" value="Genomic_DNA"/>
</dbReference>
<dbReference type="VEuPathDB" id="MicrosporidiaDB:EHP00_1786"/>
<feature type="compositionally biased region" description="Basic residues" evidence="1">
    <location>
        <begin position="74"/>
        <end position="84"/>
    </location>
</feature>
<dbReference type="InterPro" id="IPR058345">
    <property type="entry name" value="DUF8032"/>
</dbReference>
<dbReference type="PANTHER" id="PTHR22949:SF0">
    <property type="entry name" value="RE27538P"/>
    <property type="match status" value="1"/>
</dbReference>
<evidence type="ECO:0000313" key="4">
    <source>
        <dbReference type="Proteomes" id="UP000192758"/>
    </source>
</evidence>
<evidence type="ECO:0000259" key="2">
    <source>
        <dbReference type="Pfam" id="PF26087"/>
    </source>
</evidence>
<evidence type="ECO:0000256" key="1">
    <source>
        <dbReference type="SAM" id="MobiDB-lite"/>
    </source>
</evidence>
<dbReference type="Proteomes" id="UP000192758">
    <property type="component" value="Unassembled WGS sequence"/>
</dbReference>
<name>A0A1W0E2Z1_9MICR</name>
<keyword evidence="4" id="KW-1185">Reference proteome</keyword>
<accession>A0A1W0E2Z1</accession>